<gene>
    <name evidence="1" type="ORF">L596_010107</name>
</gene>
<dbReference type="EMBL" id="AZBU02000002">
    <property type="protein sequence ID" value="TKR96026.1"/>
    <property type="molecule type" value="Genomic_DNA"/>
</dbReference>
<name>A0A4U5PHW1_STECR</name>
<protein>
    <submittedName>
        <fullName evidence="1">Uncharacterized protein</fullName>
    </submittedName>
</protein>
<keyword evidence="2" id="KW-1185">Reference proteome</keyword>
<evidence type="ECO:0000313" key="1">
    <source>
        <dbReference type="EMBL" id="TKR96026.1"/>
    </source>
</evidence>
<organism evidence="1 2">
    <name type="scientific">Steinernema carpocapsae</name>
    <name type="common">Entomopathogenic nematode</name>
    <dbReference type="NCBI Taxonomy" id="34508"/>
    <lineage>
        <taxon>Eukaryota</taxon>
        <taxon>Metazoa</taxon>
        <taxon>Ecdysozoa</taxon>
        <taxon>Nematoda</taxon>
        <taxon>Chromadorea</taxon>
        <taxon>Rhabditida</taxon>
        <taxon>Tylenchina</taxon>
        <taxon>Panagrolaimomorpha</taxon>
        <taxon>Strongyloidoidea</taxon>
        <taxon>Steinernematidae</taxon>
        <taxon>Steinernema</taxon>
    </lineage>
</organism>
<sequence>MKWTHFQLTHRERPLAFDRNETILSGQRIVWPGRRCFFASPCNRVCLGWRNGALSSVPPCSNGSCLELQVASYPRFRHEGRIVAPAAERVGCGSYRVVDATMMHAKEH</sequence>
<dbReference type="Proteomes" id="UP000298663">
    <property type="component" value="Unassembled WGS sequence"/>
</dbReference>
<accession>A0A4U5PHW1</accession>
<reference evidence="1 2" key="1">
    <citation type="journal article" date="2015" name="Genome Biol.">
        <title>Comparative genomics of Steinernema reveals deeply conserved gene regulatory networks.</title>
        <authorList>
            <person name="Dillman A.R."/>
            <person name="Macchietto M."/>
            <person name="Porter C.F."/>
            <person name="Rogers A."/>
            <person name="Williams B."/>
            <person name="Antoshechkin I."/>
            <person name="Lee M.M."/>
            <person name="Goodwin Z."/>
            <person name="Lu X."/>
            <person name="Lewis E.E."/>
            <person name="Goodrich-Blair H."/>
            <person name="Stock S.P."/>
            <person name="Adams B.J."/>
            <person name="Sternberg P.W."/>
            <person name="Mortazavi A."/>
        </authorList>
    </citation>
    <scope>NUCLEOTIDE SEQUENCE [LARGE SCALE GENOMIC DNA]</scope>
    <source>
        <strain evidence="1 2">ALL</strain>
    </source>
</reference>
<reference evidence="1 2" key="2">
    <citation type="journal article" date="2019" name="G3 (Bethesda)">
        <title>Hybrid Assembly of the Genome of the Entomopathogenic Nematode Steinernema carpocapsae Identifies the X-Chromosome.</title>
        <authorList>
            <person name="Serra L."/>
            <person name="Macchietto M."/>
            <person name="Macias-Munoz A."/>
            <person name="McGill C.J."/>
            <person name="Rodriguez I.M."/>
            <person name="Rodriguez B."/>
            <person name="Murad R."/>
            <person name="Mortazavi A."/>
        </authorList>
    </citation>
    <scope>NUCLEOTIDE SEQUENCE [LARGE SCALE GENOMIC DNA]</scope>
    <source>
        <strain evidence="1 2">ALL</strain>
    </source>
</reference>
<comment type="caution">
    <text evidence="1">The sequence shown here is derived from an EMBL/GenBank/DDBJ whole genome shotgun (WGS) entry which is preliminary data.</text>
</comment>
<evidence type="ECO:0000313" key="2">
    <source>
        <dbReference type="Proteomes" id="UP000298663"/>
    </source>
</evidence>
<proteinExistence type="predicted"/>
<dbReference type="AlphaFoldDB" id="A0A4U5PHW1"/>